<dbReference type="InterPro" id="IPR017896">
    <property type="entry name" value="4Fe4S_Fe-S-bd"/>
</dbReference>
<keyword evidence="7 9" id="KW-0408">Iron</keyword>
<dbReference type="HOGENOM" id="CLU_139698_0_1_9"/>
<evidence type="ECO:0000256" key="8">
    <source>
        <dbReference type="ARBA" id="ARBA00023014"/>
    </source>
</evidence>
<feature type="domain" description="4Fe-4S ferredoxin-type" evidence="10">
    <location>
        <begin position="1"/>
        <end position="31"/>
    </location>
</feature>
<dbReference type="STRING" id="679936.Sulac_2618"/>
<reference evidence="12" key="1">
    <citation type="submission" date="2011-12" db="EMBL/GenBank/DDBJ databases">
        <title>The complete genome of chromosome of Sulfobacillus acidophilus DSM 10332.</title>
        <authorList>
            <person name="Lucas S."/>
            <person name="Han J."/>
            <person name="Lapidus A."/>
            <person name="Bruce D."/>
            <person name="Goodwin L."/>
            <person name="Pitluck S."/>
            <person name="Peters L."/>
            <person name="Kyrpides N."/>
            <person name="Mavromatis K."/>
            <person name="Ivanova N."/>
            <person name="Mikhailova N."/>
            <person name="Chertkov O."/>
            <person name="Saunders E."/>
            <person name="Detter J.C."/>
            <person name="Tapia R."/>
            <person name="Han C."/>
            <person name="Land M."/>
            <person name="Hauser L."/>
            <person name="Markowitz V."/>
            <person name="Cheng J.-F."/>
            <person name="Hugenholtz P."/>
            <person name="Woyke T."/>
            <person name="Wu D."/>
            <person name="Pukall R."/>
            <person name="Gehrich-Schroeter G."/>
            <person name="Schneider S."/>
            <person name="Klenk H.-P."/>
            <person name="Eisen J.A."/>
        </authorList>
    </citation>
    <scope>NUCLEOTIDE SEQUENCE [LARGE SCALE GENOMIC DNA]</scope>
    <source>
        <strain evidence="12">ATCC 700253 / DSM 10332 / NAL</strain>
    </source>
</reference>
<dbReference type="GO" id="GO:0046872">
    <property type="term" value="F:metal ion binding"/>
    <property type="evidence" value="ECO:0007669"/>
    <property type="project" value="UniProtKB-UniRule"/>
</dbReference>
<dbReference type="PRINTS" id="PR00354">
    <property type="entry name" value="7FE8SFRDOXIN"/>
</dbReference>
<evidence type="ECO:0000256" key="6">
    <source>
        <dbReference type="ARBA" id="ARBA00022982"/>
    </source>
</evidence>
<keyword evidence="12" id="KW-1185">Reference proteome</keyword>
<evidence type="ECO:0000256" key="5">
    <source>
        <dbReference type="ARBA" id="ARBA00022723"/>
    </source>
</evidence>
<dbReference type="AlphaFoldDB" id="G8TX78"/>
<dbReference type="SUPFAM" id="SSF54862">
    <property type="entry name" value="4Fe-4S ferredoxins"/>
    <property type="match status" value="1"/>
</dbReference>
<keyword evidence="6 9" id="KW-0249">Electron transport</keyword>
<dbReference type="PROSITE" id="PS51379">
    <property type="entry name" value="4FE4S_FER_2"/>
    <property type="match status" value="2"/>
</dbReference>
<dbReference type="PROSITE" id="PS00198">
    <property type="entry name" value="4FE4S_FER_1"/>
    <property type="match status" value="1"/>
</dbReference>
<dbReference type="InterPro" id="IPR017900">
    <property type="entry name" value="4Fe4S_Fe_S_CS"/>
</dbReference>
<comment type="cofactor">
    <cofactor evidence="1">
        <name>[3Fe-4S] cluster</name>
        <dbReference type="ChEBI" id="CHEBI:21137"/>
    </cofactor>
</comment>
<comment type="cofactor">
    <cofactor evidence="2 9">
        <name>[4Fe-4S] cluster</name>
        <dbReference type="ChEBI" id="CHEBI:49883"/>
    </cofactor>
</comment>
<dbReference type="EMBL" id="CP003179">
    <property type="protein sequence ID" value="AEW06080.1"/>
    <property type="molecule type" value="Genomic_DNA"/>
</dbReference>
<comment type="function">
    <text evidence="9">Ferredoxins are iron-sulfur proteins that transfer electrons in a wide variety of metabolic reactions.</text>
</comment>
<evidence type="ECO:0000256" key="3">
    <source>
        <dbReference type="ARBA" id="ARBA00022448"/>
    </source>
</evidence>
<proteinExistence type="predicted"/>
<dbReference type="Gene3D" id="3.30.70.20">
    <property type="match status" value="1"/>
</dbReference>
<feature type="domain" description="4Fe-4S ferredoxin-type" evidence="10">
    <location>
        <begin position="42"/>
        <end position="71"/>
    </location>
</feature>
<evidence type="ECO:0000256" key="4">
    <source>
        <dbReference type="ARBA" id="ARBA00022485"/>
    </source>
</evidence>
<keyword evidence="5 9" id="KW-0479">Metal-binding</keyword>
<gene>
    <name evidence="11" type="ordered locus">Sulac_2618</name>
</gene>
<dbReference type="PANTHER" id="PTHR42859:SF2">
    <property type="entry name" value="FERREDOXIN"/>
    <property type="match status" value="1"/>
</dbReference>
<reference evidence="11 12" key="2">
    <citation type="journal article" date="2012" name="Stand. Genomic Sci.">
        <title>Complete genome sequence of the moderately thermophilic mineral-sulfide-oxidizing firmicute Sulfobacillus acidophilus type strain (NAL(T)).</title>
        <authorList>
            <person name="Anderson I."/>
            <person name="Chertkov O."/>
            <person name="Chen A."/>
            <person name="Saunders E."/>
            <person name="Lapidus A."/>
            <person name="Nolan M."/>
            <person name="Lucas S."/>
            <person name="Hammon N."/>
            <person name="Deshpande S."/>
            <person name="Cheng J.F."/>
            <person name="Han C."/>
            <person name="Tapia R."/>
            <person name="Goodwin L.A."/>
            <person name="Pitluck S."/>
            <person name="Liolios K."/>
            <person name="Pagani I."/>
            <person name="Ivanova N."/>
            <person name="Mikhailova N."/>
            <person name="Pati A."/>
            <person name="Palaniappan K."/>
            <person name="Land M."/>
            <person name="Pan C."/>
            <person name="Rohde M."/>
            <person name="Pukall R."/>
            <person name="Goker M."/>
            <person name="Detter J.C."/>
            <person name="Woyke T."/>
            <person name="Bristow J."/>
            <person name="Eisen J.A."/>
            <person name="Markowitz V."/>
            <person name="Hugenholtz P."/>
            <person name="Kyrpides N.C."/>
            <person name="Klenk H.P."/>
            <person name="Mavromatis K."/>
        </authorList>
    </citation>
    <scope>NUCLEOTIDE SEQUENCE [LARGE SCALE GENOMIC DNA]</scope>
    <source>
        <strain evidence="12">ATCC 700253 / DSM 10332 / NAL</strain>
    </source>
</reference>
<dbReference type="GO" id="GO:0009055">
    <property type="term" value="F:electron transfer activity"/>
    <property type="evidence" value="ECO:0007669"/>
    <property type="project" value="UniProtKB-UniRule"/>
</dbReference>
<dbReference type="Pfam" id="PF00037">
    <property type="entry name" value="Fer4"/>
    <property type="match status" value="1"/>
</dbReference>
<evidence type="ECO:0000313" key="12">
    <source>
        <dbReference type="Proteomes" id="UP000005439"/>
    </source>
</evidence>
<keyword evidence="4 9" id="KW-0004">4Fe-4S</keyword>
<sequence>MPHVITSRCVGTKDQSCVEVCPVDCIHPASDIDGPEAFAASPQLYIDPEVCIDCGACVPVCPVEAIFYMDEVPPEEEASIEENRRFYHA</sequence>
<keyword evidence="8 9" id="KW-0411">Iron-sulfur</keyword>
<accession>G8TX78</accession>
<protein>
    <recommendedName>
        <fullName evidence="9">Ferredoxin</fullName>
    </recommendedName>
</protein>
<dbReference type="PATRIC" id="fig|679936.5.peg.2709"/>
<organism evidence="11 12">
    <name type="scientific">Sulfobacillus acidophilus (strain ATCC 700253 / DSM 10332 / NAL)</name>
    <dbReference type="NCBI Taxonomy" id="679936"/>
    <lineage>
        <taxon>Bacteria</taxon>
        <taxon>Bacillati</taxon>
        <taxon>Bacillota</taxon>
        <taxon>Clostridia</taxon>
        <taxon>Eubacteriales</taxon>
        <taxon>Clostridiales Family XVII. Incertae Sedis</taxon>
        <taxon>Sulfobacillus</taxon>
    </lineage>
</organism>
<dbReference type="Proteomes" id="UP000005439">
    <property type="component" value="Chromosome"/>
</dbReference>
<dbReference type="PANTHER" id="PTHR42859">
    <property type="entry name" value="OXIDOREDUCTASE"/>
    <property type="match status" value="1"/>
</dbReference>
<evidence type="ECO:0000256" key="9">
    <source>
        <dbReference type="RuleBase" id="RU365098"/>
    </source>
</evidence>
<dbReference type="InterPro" id="IPR000813">
    <property type="entry name" value="7Fe_ferredoxin"/>
</dbReference>
<evidence type="ECO:0000256" key="7">
    <source>
        <dbReference type="ARBA" id="ARBA00023004"/>
    </source>
</evidence>
<keyword evidence="3 9" id="KW-0813">Transport</keyword>
<evidence type="ECO:0000256" key="1">
    <source>
        <dbReference type="ARBA" id="ARBA00001927"/>
    </source>
</evidence>
<name>G8TX78_SULAD</name>
<evidence type="ECO:0000313" key="11">
    <source>
        <dbReference type="EMBL" id="AEW06080.1"/>
    </source>
</evidence>
<dbReference type="KEGG" id="sap:Sulac_2618"/>
<evidence type="ECO:0000256" key="2">
    <source>
        <dbReference type="ARBA" id="ARBA00001966"/>
    </source>
</evidence>
<dbReference type="InterPro" id="IPR050294">
    <property type="entry name" value="RnfB_subfamily"/>
</dbReference>
<evidence type="ECO:0000259" key="10">
    <source>
        <dbReference type="PROSITE" id="PS51379"/>
    </source>
</evidence>
<dbReference type="GO" id="GO:0051539">
    <property type="term" value="F:4 iron, 4 sulfur cluster binding"/>
    <property type="evidence" value="ECO:0007669"/>
    <property type="project" value="UniProtKB-UniRule"/>
</dbReference>